<evidence type="ECO:0000313" key="3">
    <source>
        <dbReference type="EMBL" id="WEK52976.1"/>
    </source>
</evidence>
<keyword evidence="2" id="KW-1133">Transmembrane helix</keyword>
<evidence type="ECO:0000313" key="4">
    <source>
        <dbReference type="Proteomes" id="UP001178662"/>
    </source>
</evidence>
<dbReference type="Proteomes" id="UP001178662">
    <property type="component" value="Chromosome"/>
</dbReference>
<keyword evidence="4" id="KW-1185">Reference proteome</keyword>
<evidence type="ECO:0000256" key="1">
    <source>
        <dbReference type="PIRSR" id="PIRSR018571-1"/>
    </source>
</evidence>
<dbReference type="Pfam" id="PF03419">
    <property type="entry name" value="Peptidase_U4"/>
    <property type="match status" value="1"/>
</dbReference>
<feature type="transmembrane region" description="Helical" evidence="2">
    <location>
        <begin position="89"/>
        <end position="109"/>
    </location>
</feature>
<dbReference type="GO" id="GO:0030436">
    <property type="term" value="P:asexual sporulation"/>
    <property type="evidence" value="ECO:0007669"/>
    <property type="project" value="InterPro"/>
</dbReference>
<dbReference type="InterPro" id="IPR005081">
    <property type="entry name" value="SpoIIGA"/>
</dbReference>
<dbReference type="AlphaFoldDB" id="A0AA95EU78"/>
<organism evidence="3 4">
    <name type="scientific">Candidatus Cohnella colombiensis</name>
    <dbReference type="NCBI Taxonomy" id="3121368"/>
    <lineage>
        <taxon>Bacteria</taxon>
        <taxon>Bacillati</taxon>
        <taxon>Bacillota</taxon>
        <taxon>Bacilli</taxon>
        <taxon>Bacillales</taxon>
        <taxon>Paenibacillaceae</taxon>
        <taxon>Cohnella</taxon>
    </lineage>
</organism>
<gene>
    <name evidence="3" type="primary">spoIIGA</name>
    <name evidence="3" type="ORF">P0Y55_10240</name>
</gene>
<feature type="transmembrane region" description="Helical" evidence="2">
    <location>
        <begin position="129"/>
        <end position="149"/>
    </location>
</feature>
<keyword evidence="2" id="KW-0472">Membrane</keyword>
<feature type="transmembrane region" description="Helical" evidence="2">
    <location>
        <begin position="36"/>
        <end position="53"/>
    </location>
</feature>
<feature type="transmembrane region" description="Helical" evidence="2">
    <location>
        <begin position="6"/>
        <end position="24"/>
    </location>
</feature>
<dbReference type="PIRSF" id="PIRSF018571">
    <property type="entry name" value="SpoIIGA"/>
    <property type="match status" value="1"/>
</dbReference>
<feature type="transmembrane region" description="Helical" evidence="2">
    <location>
        <begin position="59"/>
        <end position="77"/>
    </location>
</feature>
<dbReference type="GO" id="GO:0006508">
    <property type="term" value="P:proteolysis"/>
    <property type="evidence" value="ECO:0007669"/>
    <property type="project" value="InterPro"/>
</dbReference>
<evidence type="ECO:0000256" key="2">
    <source>
        <dbReference type="SAM" id="Phobius"/>
    </source>
</evidence>
<accession>A0AA95EU78</accession>
<sequence length="311" mass="34652">MTVYVDLVFFTNLALDGSVLLLTAKVRSIRPVRSRLFVAAFLGAIYAAAMFWVNVPYLYSFGAKIAISLLMVVLTFGYGGPLQLTRNFVAFYTVNFATLGGVIGINYLIQSSGSDWGGMRYTSDGGIVLKWQLQLGLLIGAFLLSSWLFHGASVTRQKRQNVESLIWDVEIKIAEQSWMIKGLLDTGNRLYDPLTRIPVMIVEAQLWKEQLPQGWSERLKDESVDLLLSELDPSFSENYDWSHRFRIIPYRAVNGSSRLILAVKPDSVVISYEGNEAKQIQRILIGLDGGTLSSEGAYRAIVHPDMVQAGA</sequence>
<proteinExistence type="predicted"/>
<dbReference type="NCBIfam" id="TIGR02854">
    <property type="entry name" value="spore_II_GA"/>
    <property type="match status" value="1"/>
</dbReference>
<keyword evidence="2" id="KW-0812">Transmembrane</keyword>
<name>A0AA95EU78_9BACL</name>
<protein>
    <submittedName>
        <fullName evidence="3">Sigma-E processing peptidase SpoIIGA</fullName>
    </submittedName>
</protein>
<feature type="active site" evidence="1">
    <location>
        <position position="185"/>
    </location>
</feature>
<dbReference type="EMBL" id="CP119317">
    <property type="protein sequence ID" value="WEK52976.1"/>
    <property type="molecule type" value="Genomic_DNA"/>
</dbReference>
<reference evidence="3" key="1">
    <citation type="submission" date="2023-03" db="EMBL/GenBank/DDBJ databases">
        <title>Andean soil-derived lignocellulolytic bacterial consortium as a source of novel taxa and putative plastic-active enzymes.</title>
        <authorList>
            <person name="Diaz-Garcia L."/>
            <person name="Chuvochina M."/>
            <person name="Feuerriegel G."/>
            <person name="Bunk B."/>
            <person name="Sproer C."/>
            <person name="Streit W.R."/>
            <person name="Rodriguez L.M."/>
            <person name="Overmann J."/>
            <person name="Jimenez D.J."/>
        </authorList>
    </citation>
    <scope>NUCLEOTIDE SEQUENCE</scope>
    <source>
        <strain evidence="3">MAG 2441</strain>
    </source>
</reference>
<dbReference type="GO" id="GO:0004190">
    <property type="term" value="F:aspartic-type endopeptidase activity"/>
    <property type="evidence" value="ECO:0007669"/>
    <property type="project" value="InterPro"/>
</dbReference>